<gene>
    <name evidence="2" type="ORF">Q5Y72_17435</name>
</gene>
<reference evidence="2 3" key="1">
    <citation type="submission" date="2023-08" db="EMBL/GenBank/DDBJ databases">
        <authorList>
            <person name="Park J.-S."/>
        </authorList>
    </citation>
    <scope>NUCLEOTIDE SEQUENCE [LARGE SCALE GENOMIC DNA]</scope>
    <source>
        <strain evidence="2 3">2205BS29-5</strain>
    </source>
</reference>
<dbReference type="SUPFAM" id="SSF56747">
    <property type="entry name" value="Prim-pol domain"/>
    <property type="match status" value="1"/>
</dbReference>
<dbReference type="RefSeq" id="WP_305964702.1">
    <property type="nucleotide sequence ID" value="NZ_JAVAMQ010000025.1"/>
</dbReference>
<dbReference type="Pfam" id="PF09250">
    <property type="entry name" value="Prim-Pol"/>
    <property type="match status" value="1"/>
</dbReference>
<accession>A0ABT9JGE4</accession>
<keyword evidence="3" id="KW-1185">Reference proteome</keyword>
<protein>
    <submittedName>
        <fullName evidence="2">Bifunctional DNA primase/polymerase</fullName>
    </submittedName>
</protein>
<dbReference type="CDD" id="cd04859">
    <property type="entry name" value="Prim_Pol"/>
    <property type="match status" value="1"/>
</dbReference>
<evidence type="ECO:0000313" key="2">
    <source>
        <dbReference type="EMBL" id="MDP5308868.1"/>
    </source>
</evidence>
<proteinExistence type="predicted"/>
<dbReference type="InterPro" id="IPR015330">
    <property type="entry name" value="DNA_primase/pol_bifunc_N"/>
</dbReference>
<evidence type="ECO:0000313" key="3">
    <source>
        <dbReference type="Proteomes" id="UP001224997"/>
    </source>
</evidence>
<evidence type="ECO:0000259" key="1">
    <source>
        <dbReference type="SMART" id="SM00943"/>
    </source>
</evidence>
<feature type="domain" description="DNA primase/polymerase bifunctional N-terminal" evidence="1">
    <location>
        <begin position="53"/>
        <end position="216"/>
    </location>
</feature>
<dbReference type="EMBL" id="JAVAMQ010000025">
    <property type="protein sequence ID" value="MDP5308868.1"/>
    <property type="molecule type" value="Genomic_DNA"/>
</dbReference>
<comment type="caution">
    <text evidence="2">The sequence shown here is derived from an EMBL/GenBank/DDBJ whole genome shotgun (WGS) entry which is preliminary data.</text>
</comment>
<dbReference type="SMART" id="SM00943">
    <property type="entry name" value="Prim-Pol"/>
    <property type="match status" value="1"/>
</dbReference>
<organism evidence="2 3">
    <name type="scientific">Paracoccus spongiarum</name>
    <dbReference type="NCBI Taxonomy" id="3064387"/>
    <lineage>
        <taxon>Bacteria</taxon>
        <taxon>Pseudomonadati</taxon>
        <taxon>Pseudomonadota</taxon>
        <taxon>Alphaproteobacteria</taxon>
        <taxon>Rhodobacterales</taxon>
        <taxon>Paracoccaceae</taxon>
        <taxon>Paracoccus</taxon>
    </lineage>
</organism>
<dbReference type="Proteomes" id="UP001224997">
    <property type="component" value="Unassembled WGS sequence"/>
</dbReference>
<sequence>MAENENPGALAGATGAELHSSAFTDDHSEPGRSYQGTRAERAGLFRKELLKAALSYAAKGLPVFPAMKINGEKKPLVKWGKGTDGHPDLTHRRATTDAATIRAWWAKWPLAMIGMPTGARSGVVVLDIDRKNGVDGLANLRAAGIDPFTMSPVIAKTPSGGLHVFMRYSGPLKNSAGILAEGVDVRGDGGYIVLPPSLPDLSGPEYCWEGGDYGCL</sequence>
<name>A0ABT9JGE4_9RHOB</name>